<evidence type="ECO:0000259" key="2">
    <source>
        <dbReference type="PROSITE" id="PS51178"/>
    </source>
</evidence>
<dbReference type="SMART" id="SM00740">
    <property type="entry name" value="PASTA"/>
    <property type="match status" value="2"/>
</dbReference>
<evidence type="ECO:0000256" key="1">
    <source>
        <dbReference type="SAM" id="Phobius"/>
    </source>
</evidence>
<dbReference type="Pfam" id="PF03793">
    <property type="entry name" value="PASTA"/>
    <property type="match status" value="2"/>
</dbReference>
<keyword evidence="4" id="KW-1185">Reference proteome</keyword>
<dbReference type="OrthoDB" id="367225at2"/>
<dbReference type="GeneID" id="302997322"/>
<dbReference type="eggNOG" id="COG2815">
    <property type="taxonomic scope" value="Bacteria"/>
</dbReference>
<dbReference type="HOGENOM" id="CLU_066816_0_0_12"/>
<feature type="domain" description="PASTA" evidence="2">
    <location>
        <begin position="124"/>
        <end position="196"/>
    </location>
</feature>
<proteinExistence type="predicted"/>
<organism evidence="3 4">
    <name type="scientific">Treponema succinifaciens (strain ATCC 33096 / DSM 2489 / 6091)</name>
    <dbReference type="NCBI Taxonomy" id="869209"/>
    <lineage>
        <taxon>Bacteria</taxon>
        <taxon>Pseudomonadati</taxon>
        <taxon>Spirochaetota</taxon>
        <taxon>Spirochaetia</taxon>
        <taxon>Spirochaetales</taxon>
        <taxon>Treponemataceae</taxon>
        <taxon>Treponema</taxon>
    </lineage>
</organism>
<reference evidence="4" key="2">
    <citation type="submission" date="2011-04" db="EMBL/GenBank/DDBJ databases">
        <title>The complete genome of chromosome of Treponema succinifaciens DSM 2489.</title>
        <authorList>
            <person name="Lucas S."/>
            <person name="Copeland A."/>
            <person name="Lapidus A."/>
            <person name="Bruce D."/>
            <person name="Goodwin L."/>
            <person name="Pitluck S."/>
            <person name="Peters L."/>
            <person name="Kyrpides N."/>
            <person name="Mavromatis K."/>
            <person name="Ivanova N."/>
            <person name="Ovchinnikova G."/>
            <person name="Teshima H."/>
            <person name="Detter J.C."/>
            <person name="Tapia R."/>
            <person name="Han C."/>
            <person name="Land M."/>
            <person name="Hauser L."/>
            <person name="Markowitz V."/>
            <person name="Cheng J.-F."/>
            <person name="Hugenholtz P."/>
            <person name="Woyke T."/>
            <person name="Wu D."/>
            <person name="Gronow S."/>
            <person name="Wellnitz S."/>
            <person name="Brambilla E."/>
            <person name="Klenk H.-P."/>
            <person name="Eisen J.A."/>
        </authorList>
    </citation>
    <scope>NUCLEOTIDE SEQUENCE [LARGE SCALE GENOMIC DNA]</scope>
    <source>
        <strain evidence="4">ATCC 33096 / DSM 2489 / 6091</strain>
    </source>
</reference>
<accession>F2NU79</accession>
<dbReference type="EMBL" id="CP002631">
    <property type="protein sequence ID" value="AEB13043.1"/>
    <property type="molecule type" value="Genomic_DNA"/>
</dbReference>
<evidence type="ECO:0000313" key="3">
    <source>
        <dbReference type="EMBL" id="AEB13043.1"/>
    </source>
</evidence>
<dbReference type="Gene3D" id="3.30.10.20">
    <property type="match status" value="2"/>
</dbReference>
<keyword evidence="1" id="KW-0472">Membrane</keyword>
<dbReference type="AlphaFoldDB" id="F2NU79"/>
<dbReference type="CDD" id="cd06577">
    <property type="entry name" value="PASTA_pknB"/>
    <property type="match status" value="1"/>
</dbReference>
<gene>
    <name evidence="3" type="ordered locus">Tresu_0073</name>
</gene>
<keyword evidence="1" id="KW-1133">Transmembrane helix</keyword>
<sequence length="343" mass="37908">MDKNKFKDILQKARVQFNGCLDNLRDGGKTVVITILLAFVIMTASCLAVFFMVVQGAEKVLVPDVTGKSLTDALLELQAKELYPKILLKYSDLPGDKGTILEQNPVSGAIVKAYRRVNLTVSRGIPIDYIEDYYGKNVDEVLNTLELLFSGDDSLVQLPAPVYQKSELQAGTILAQYPEAGTPVSEKIKLQFVVSSGTEIPKTEVPDIEGLSIKQLLSKLGEYKVVFDFEVEEDPKSPAEGIISDEEKPSSQVELFSRVKATLKVQPASEKAKTAQGIFSVELPEYPYPVPVKLDSQDQNGKLVTLAEFCHPGKHFTVPYDVNKNTTLILYVLDEEYAKVVVE</sequence>
<reference evidence="3 4" key="1">
    <citation type="journal article" date="2011" name="Stand. Genomic Sci.">
        <title>Complete genome sequence of Treponema succinifaciens type strain (6091).</title>
        <authorList>
            <person name="Han C."/>
            <person name="Gronow S."/>
            <person name="Teshima H."/>
            <person name="Lapidus A."/>
            <person name="Nolan M."/>
            <person name="Lucas S."/>
            <person name="Hammon N."/>
            <person name="Deshpande S."/>
            <person name="Cheng J.F."/>
            <person name="Zeytun A."/>
            <person name="Tapia R."/>
            <person name="Goodwin L."/>
            <person name="Pitluck S."/>
            <person name="Liolios K."/>
            <person name="Pagani I."/>
            <person name="Ivanova N."/>
            <person name="Mavromatis K."/>
            <person name="Mikhailova N."/>
            <person name="Huntemann M."/>
            <person name="Pati A."/>
            <person name="Chen A."/>
            <person name="Palaniappan K."/>
            <person name="Land M."/>
            <person name="Hauser L."/>
            <person name="Brambilla E.M."/>
            <person name="Rohde M."/>
            <person name="Goker M."/>
            <person name="Woyke T."/>
            <person name="Bristow J."/>
            <person name="Eisen J.A."/>
            <person name="Markowitz V."/>
            <person name="Hugenholtz P."/>
            <person name="Kyrpides N.C."/>
            <person name="Klenk H.P."/>
            <person name="Detter J.C."/>
        </authorList>
    </citation>
    <scope>NUCLEOTIDE SEQUENCE [LARGE SCALE GENOMIC DNA]</scope>
    <source>
        <strain evidence="4">ATCC 33096 / DSM 2489 / 6091</strain>
    </source>
</reference>
<dbReference type="InterPro" id="IPR005543">
    <property type="entry name" value="PASTA_dom"/>
</dbReference>
<dbReference type="KEGG" id="tsu:Tresu_0073"/>
<feature type="transmembrane region" description="Helical" evidence="1">
    <location>
        <begin position="31"/>
        <end position="54"/>
    </location>
</feature>
<evidence type="ECO:0000313" key="4">
    <source>
        <dbReference type="Proteomes" id="UP000006852"/>
    </source>
</evidence>
<dbReference type="RefSeq" id="WP_013700354.1">
    <property type="nucleotide sequence ID" value="NC_015385.1"/>
</dbReference>
<name>F2NU79_TRES6</name>
<dbReference type="PROSITE" id="PS51178">
    <property type="entry name" value="PASTA"/>
    <property type="match status" value="2"/>
</dbReference>
<protein>
    <submittedName>
        <fullName evidence="3">PASTA domain containing protein</fullName>
    </submittedName>
</protein>
<dbReference type="STRING" id="869209.Tresu_0073"/>
<dbReference type="Proteomes" id="UP000006852">
    <property type="component" value="Chromosome"/>
</dbReference>
<feature type="domain" description="PASTA" evidence="2">
    <location>
        <begin position="56"/>
        <end position="123"/>
    </location>
</feature>
<keyword evidence="1" id="KW-0812">Transmembrane</keyword>